<accession>A0A8J3ND25</accession>
<gene>
    <name evidence="2" type="ORF">Aru02nite_58030</name>
</gene>
<dbReference type="InterPro" id="IPR032568">
    <property type="entry name" value="DUF4926"/>
</dbReference>
<reference evidence="2" key="1">
    <citation type="submission" date="2021-01" db="EMBL/GenBank/DDBJ databases">
        <title>Whole genome shotgun sequence of Actinocatenispora rupis NBRC 107355.</title>
        <authorList>
            <person name="Komaki H."/>
            <person name="Tamura T."/>
        </authorList>
    </citation>
    <scope>NUCLEOTIDE SEQUENCE</scope>
    <source>
        <strain evidence="2">NBRC 107355</strain>
    </source>
</reference>
<proteinExistence type="predicted"/>
<keyword evidence="3" id="KW-1185">Reference proteome</keyword>
<evidence type="ECO:0000256" key="1">
    <source>
        <dbReference type="SAM" id="MobiDB-lite"/>
    </source>
</evidence>
<name>A0A8J3ND25_9ACTN</name>
<dbReference type="EMBL" id="BOMB01000034">
    <property type="protein sequence ID" value="GID14914.1"/>
    <property type="molecule type" value="Genomic_DNA"/>
</dbReference>
<protein>
    <recommendedName>
        <fullName evidence="4">DUF4926 domain-containing protein</fullName>
    </recommendedName>
</protein>
<feature type="region of interest" description="Disordered" evidence="1">
    <location>
        <begin position="54"/>
        <end position="78"/>
    </location>
</feature>
<evidence type="ECO:0000313" key="3">
    <source>
        <dbReference type="Proteomes" id="UP000612808"/>
    </source>
</evidence>
<organism evidence="2 3">
    <name type="scientific">Actinocatenispora rupis</name>
    <dbReference type="NCBI Taxonomy" id="519421"/>
    <lineage>
        <taxon>Bacteria</taxon>
        <taxon>Bacillati</taxon>
        <taxon>Actinomycetota</taxon>
        <taxon>Actinomycetes</taxon>
        <taxon>Micromonosporales</taxon>
        <taxon>Micromonosporaceae</taxon>
        <taxon>Actinocatenispora</taxon>
    </lineage>
</organism>
<dbReference type="Proteomes" id="UP000612808">
    <property type="component" value="Unassembled WGS sequence"/>
</dbReference>
<dbReference type="AlphaFoldDB" id="A0A8J3ND25"/>
<evidence type="ECO:0000313" key="2">
    <source>
        <dbReference type="EMBL" id="GID14914.1"/>
    </source>
</evidence>
<dbReference type="RefSeq" id="WP_203662944.1">
    <property type="nucleotide sequence ID" value="NZ_BAAAZM010000012.1"/>
</dbReference>
<sequence>MNELDVVLLTEDLPEDRLSAGSEGTIVHVFHAPDTAYEVEFTDERGDDIQVTLHPHQLTPSTGGEAGNTQAGSCRTGL</sequence>
<evidence type="ECO:0008006" key="4">
    <source>
        <dbReference type="Google" id="ProtNLM"/>
    </source>
</evidence>
<dbReference type="Pfam" id="PF16277">
    <property type="entry name" value="DUF4926"/>
    <property type="match status" value="1"/>
</dbReference>
<feature type="compositionally biased region" description="Polar residues" evidence="1">
    <location>
        <begin position="58"/>
        <end position="78"/>
    </location>
</feature>
<comment type="caution">
    <text evidence="2">The sequence shown here is derived from an EMBL/GenBank/DDBJ whole genome shotgun (WGS) entry which is preliminary data.</text>
</comment>